<dbReference type="GO" id="GO:0003677">
    <property type="term" value="F:DNA binding"/>
    <property type="evidence" value="ECO:0007669"/>
    <property type="project" value="UniProtKB-KW"/>
</dbReference>
<evidence type="ECO:0000313" key="2">
    <source>
        <dbReference type="EMBL" id="AMP42367.1"/>
    </source>
</evidence>
<sequence>MNDLKNMSADELRAQRAQIDAELKKREAKERQEARKKILEIANTHGINIAELASKERQYRNPDDQWETWNGRGRKPKWVKEWLAKGHSLEELEVS</sequence>
<proteinExistence type="predicted"/>
<keyword evidence="2" id="KW-0238">DNA-binding</keyword>
<accession>A0A142BW79</accession>
<dbReference type="Pfam" id="PF00816">
    <property type="entry name" value="Histone_HNS"/>
    <property type="match status" value="1"/>
</dbReference>
<organism evidence="2">
    <name type="scientific">uncultured bacterium IN-10</name>
    <dbReference type="NCBI Taxonomy" id="1805588"/>
    <lineage>
        <taxon>Bacteria</taxon>
        <taxon>environmental samples</taxon>
    </lineage>
</organism>
<dbReference type="InterPro" id="IPR037150">
    <property type="entry name" value="H-NS_C_dom_sf"/>
</dbReference>
<gene>
    <name evidence="2" type="primary">stpA</name>
</gene>
<dbReference type="SMART" id="SM00528">
    <property type="entry name" value="HNS"/>
    <property type="match status" value="1"/>
</dbReference>
<dbReference type="Gene3D" id="4.10.430.10">
    <property type="entry name" value="Histone-like protein H-NS, C-terminal domain"/>
    <property type="match status" value="1"/>
</dbReference>
<protein>
    <submittedName>
        <fullName evidence="2">DNA-binding protein StpA</fullName>
    </submittedName>
</protein>
<evidence type="ECO:0000259" key="1">
    <source>
        <dbReference type="SMART" id="SM00528"/>
    </source>
</evidence>
<name>A0A142BW79_9BACT</name>
<dbReference type="AlphaFoldDB" id="A0A142BW79"/>
<reference evidence="2" key="2">
    <citation type="submission" date="2016-02" db="EMBL/GenBank/DDBJ databases">
        <authorList>
            <person name="Wen L."/>
            <person name="He K."/>
            <person name="Yang H."/>
        </authorList>
    </citation>
    <scope>NUCLEOTIDE SEQUENCE</scope>
</reference>
<dbReference type="EMBL" id="KU736875">
    <property type="protein sequence ID" value="AMP42367.1"/>
    <property type="molecule type" value="Genomic_DNA"/>
</dbReference>
<reference evidence="2" key="1">
    <citation type="journal article" date="2016" name="Appl. Environ. Microbiol.">
        <title>Diversity of the Tetracycline Mobilome within a Chinese Pig Manure Sample.</title>
        <authorList>
            <person name="Leclercq S.O."/>
            <person name="Wang C."/>
            <person name="Zhu Y."/>
            <person name="Wu H."/>
            <person name="Du X."/>
            <person name="Liu Z."/>
            <person name="Feng J."/>
        </authorList>
    </citation>
    <scope>NUCLEOTIDE SEQUENCE</scope>
</reference>
<feature type="domain" description="DNA-binding protein H-NS-like C-terminal" evidence="1">
    <location>
        <begin position="51"/>
        <end position="94"/>
    </location>
</feature>
<dbReference type="InterPro" id="IPR027444">
    <property type="entry name" value="H-NS_C_dom"/>
</dbReference>
<dbReference type="SUPFAM" id="SSF81273">
    <property type="entry name" value="H-NS histone-like proteins"/>
    <property type="match status" value="1"/>
</dbReference>